<feature type="compositionally biased region" description="Low complexity" evidence="1">
    <location>
        <begin position="610"/>
        <end position="629"/>
    </location>
</feature>
<dbReference type="Gene3D" id="3.80.10.10">
    <property type="entry name" value="Ribonuclease Inhibitor"/>
    <property type="match status" value="1"/>
</dbReference>
<dbReference type="EMBL" id="JAVFHQ010000001">
    <property type="protein sequence ID" value="KAK4550842.1"/>
    <property type="molecule type" value="Genomic_DNA"/>
</dbReference>
<feature type="region of interest" description="Disordered" evidence="1">
    <location>
        <begin position="1"/>
        <end position="76"/>
    </location>
</feature>
<organism evidence="2 3">
    <name type="scientific">Oleoguttula mirabilis</name>
    <dbReference type="NCBI Taxonomy" id="1507867"/>
    <lineage>
        <taxon>Eukaryota</taxon>
        <taxon>Fungi</taxon>
        <taxon>Dikarya</taxon>
        <taxon>Ascomycota</taxon>
        <taxon>Pezizomycotina</taxon>
        <taxon>Dothideomycetes</taxon>
        <taxon>Dothideomycetidae</taxon>
        <taxon>Mycosphaerellales</taxon>
        <taxon>Teratosphaeriaceae</taxon>
        <taxon>Oleoguttula</taxon>
    </lineage>
</organism>
<feature type="compositionally biased region" description="Basic residues" evidence="1">
    <location>
        <begin position="1"/>
        <end position="20"/>
    </location>
</feature>
<proteinExistence type="predicted"/>
<evidence type="ECO:0000256" key="1">
    <source>
        <dbReference type="SAM" id="MobiDB-lite"/>
    </source>
</evidence>
<comment type="caution">
    <text evidence="2">The sequence shown here is derived from an EMBL/GenBank/DDBJ whole genome shotgun (WGS) entry which is preliminary data.</text>
</comment>
<evidence type="ECO:0000313" key="2">
    <source>
        <dbReference type="EMBL" id="KAK4550842.1"/>
    </source>
</evidence>
<feature type="region of interest" description="Disordered" evidence="1">
    <location>
        <begin position="573"/>
        <end position="703"/>
    </location>
</feature>
<protein>
    <recommendedName>
        <fullName evidence="4">F-box domain-containing protein</fullName>
    </recommendedName>
</protein>
<feature type="compositionally biased region" description="Basic and acidic residues" evidence="1">
    <location>
        <begin position="661"/>
        <end position="672"/>
    </location>
</feature>
<keyword evidence="3" id="KW-1185">Reference proteome</keyword>
<name>A0AAV9JYQ9_9PEZI</name>
<feature type="compositionally biased region" description="Acidic residues" evidence="1">
    <location>
        <begin position="27"/>
        <end position="48"/>
    </location>
</feature>
<feature type="compositionally biased region" description="Basic residues" evidence="1">
    <location>
        <begin position="55"/>
        <end position="75"/>
    </location>
</feature>
<gene>
    <name evidence="2" type="ORF">LTR36_000422</name>
</gene>
<reference evidence="2 3" key="1">
    <citation type="submission" date="2021-11" db="EMBL/GenBank/DDBJ databases">
        <title>Black yeast isolated from Biological Soil Crust.</title>
        <authorList>
            <person name="Kurbessoian T."/>
        </authorList>
    </citation>
    <scope>NUCLEOTIDE SEQUENCE [LARGE SCALE GENOMIC DNA]</scope>
    <source>
        <strain evidence="2 3">CCFEE 5522</strain>
    </source>
</reference>
<dbReference type="SUPFAM" id="SSF52047">
    <property type="entry name" value="RNI-like"/>
    <property type="match status" value="1"/>
</dbReference>
<feature type="compositionally biased region" description="Acidic residues" evidence="1">
    <location>
        <begin position="677"/>
        <end position="703"/>
    </location>
</feature>
<evidence type="ECO:0000313" key="3">
    <source>
        <dbReference type="Proteomes" id="UP001324427"/>
    </source>
</evidence>
<feature type="compositionally biased region" description="Acidic residues" evidence="1">
    <location>
        <begin position="630"/>
        <end position="642"/>
    </location>
</feature>
<sequence length="703" mass="79878">MAPAGTKRRSVRQATTRRHERSVYVDPESDEDDFEAEAEAEDDFEPEQEAAHAPPQKRRRVAPKTKHITRSKSVSKSKAGVKLTLKGVGKRRRWNKALVATPRKDFNGPTDGKIPAWTSLPLEILRDIFIYASRPLHDSTSLGNVDWLMKTARVCRAFAQPALEAYYISPSLLAKVWPHHLLELLRLPREKRYMDYNVKPRNVSIHVGELAYTAHNKPLFDLSTLLRELPQLQHLEVLHPVDEPPFRPGPKMQPWHYPSTMFRTLQEVGQRLKSFRWNRDMINVDASDLYGFMAQTHLGTPFEYLERLTVCRFNYTDSAEPTPEEGSEIAAPAGLSTSIALLPHLKDLTFVSCDVITDKFLERLPKFLQRLELTNCLEVTSDMLQTYLAVGGSELRELVLNHNISLNLAFLPGLKTVCPKLEVLKMELQYYSERMNSDDAAPLYDELITAAEVPTWPATLRHLELIHIQRCSPEAAQNIFRSLVDGAQELPDLRNIVLHSHINIPWRDRAGFRDQWIDRLRRVYLRDNKPACPHLGSLRQYRLFKQAQGAGRGIPPLDKLAADAKDEDFTIGRSMSHIRVSPNKPHNGDTDVYSDSSPDKSRPKRRSRRVAAASQASAASQSASPPAADSESEADDDNNDEDDWRKQPETHIQGLCSVVDVRIDNQRPRENQFTEGDFLDSEASGDEDWHEGADGDDEEGYAW</sequence>
<dbReference type="Proteomes" id="UP001324427">
    <property type="component" value="Unassembled WGS sequence"/>
</dbReference>
<dbReference type="AlphaFoldDB" id="A0AAV9JYQ9"/>
<evidence type="ECO:0008006" key="4">
    <source>
        <dbReference type="Google" id="ProtNLM"/>
    </source>
</evidence>
<accession>A0AAV9JYQ9</accession>
<dbReference type="InterPro" id="IPR032675">
    <property type="entry name" value="LRR_dom_sf"/>
</dbReference>